<name>A0A2K2CV21_BRADI</name>
<proteinExistence type="predicted"/>
<dbReference type="InParanoid" id="A0A2K2CV21"/>
<evidence type="ECO:0000313" key="2">
    <source>
        <dbReference type="EMBL" id="PNT65878.1"/>
    </source>
</evidence>
<gene>
    <name evidence="2" type="ORF">BRADI_3g03894v3</name>
</gene>
<dbReference type="Proteomes" id="UP000008810">
    <property type="component" value="Chromosome 3"/>
</dbReference>
<dbReference type="Gramene" id="PNT65878">
    <property type="protein sequence ID" value="PNT65878"/>
    <property type="gene ID" value="BRADI_3g03894v3"/>
</dbReference>
<organism evidence="2">
    <name type="scientific">Brachypodium distachyon</name>
    <name type="common">Purple false brome</name>
    <name type="synonym">Trachynia distachya</name>
    <dbReference type="NCBI Taxonomy" id="15368"/>
    <lineage>
        <taxon>Eukaryota</taxon>
        <taxon>Viridiplantae</taxon>
        <taxon>Streptophyta</taxon>
        <taxon>Embryophyta</taxon>
        <taxon>Tracheophyta</taxon>
        <taxon>Spermatophyta</taxon>
        <taxon>Magnoliopsida</taxon>
        <taxon>Liliopsida</taxon>
        <taxon>Poales</taxon>
        <taxon>Poaceae</taxon>
        <taxon>BOP clade</taxon>
        <taxon>Pooideae</taxon>
        <taxon>Stipodae</taxon>
        <taxon>Brachypodieae</taxon>
        <taxon>Brachypodium</taxon>
    </lineage>
</organism>
<dbReference type="OrthoDB" id="642536at2759"/>
<evidence type="ECO:0000313" key="4">
    <source>
        <dbReference type="Proteomes" id="UP000008810"/>
    </source>
</evidence>
<protein>
    <recommendedName>
        <fullName evidence="1">KIB1-4 beta-propeller domain-containing protein</fullName>
    </recommendedName>
</protein>
<dbReference type="EnsemblPlants" id="PNT65878">
    <property type="protein sequence ID" value="PNT65878"/>
    <property type="gene ID" value="BRADI_3g03894v3"/>
</dbReference>
<dbReference type="InterPro" id="IPR005174">
    <property type="entry name" value="KIB1-4_b-propeller"/>
</dbReference>
<dbReference type="Gene3D" id="1.20.1280.50">
    <property type="match status" value="1"/>
</dbReference>
<dbReference type="PANTHER" id="PTHR33110:SF38">
    <property type="entry name" value="DUF295 DOMAIN-CONTAINING PROTEIN"/>
    <property type="match status" value="1"/>
</dbReference>
<dbReference type="Pfam" id="PF03478">
    <property type="entry name" value="Beta-prop_KIB1-4"/>
    <property type="match status" value="1"/>
</dbReference>
<dbReference type="EMBL" id="CM000882">
    <property type="protein sequence ID" value="PNT65878.1"/>
    <property type="molecule type" value="Genomic_DNA"/>
</dbReference>
<dbReference type="SUPFAM" id="SSF81383">
    <property type="entry name" value="F-box domain"/>
    <property type="match status" value="1"/>
</dbReference>
<feature type="domain" description="KIB1-4 beta-propeller" evidence="1">
    <location>
        <begin position="93"/>
        <end position="367"/>
    </location>
</feature>
<evidence type="ECO:0000313" key="3">
    <source>
        <dbReference type="EnsemblPlants" id="PNT65878"/>
    </source>
</evidence>
<accession>A0A2K2CV21</accession>
<sequence length="446" mass="48150">MATTGDGSSSIQRLPDDLLSQIYGAITSPLCRVRFAAVCRPWRAVASWTPPPPPLPLLLLSTCDRATTKDLYAPEDGSGLRLRLRLQPTTTARHPVQPRARRRWIVGSHDGGWVAAASAGPVLQILNLFSGGEVVLPAEQRRIDTRDYSTDPSRISKIIFSEEPTSPGCILAAITHGCTVALCRISNGCAHGDDKVVGAGWTMEGRGLPELDDIAFCNGELYGLDLDRFDGVVRLLKFGIAGVEDGGVIITSIDAVAIQSLHLLLEEHEDNVFVEAAYIFPMRGEKPAMAVDTGGFVFRVFELVRNESPATMPAAAAYDYGYRWAEMTSLGDYALFLSPRCSRAVEVSPAGGSGRGGVRRNRIYYANHKFGHLPFHSRHLTKMADGRDVYYDEDEIVCRGGKTCPLNDEPVTAAAPAATAVLLNSGNLVLRSANGTTREILGCHGG</sequence>
<dbReference type="AlphaFoldDB" id="A0A2K2CV21"/>
<dbReference type="InterPro" id="IPR036047">
    <property type="entry name" value="F-box-like_dom_sf"/>
</dbReference>
<evidence type="ECO:0000259" key="1">
    <source>
        <dbReference type="Pfam" id="PF03478"/>
    </source>
</evidence>
<reference evidence="3" key="3">
    <citation type="submission" date="2018-08" db="UniProtKB">
        <authorList>
            <consortium name="EnsemblPlants"/>
        </authorList>
    </citation>
    <scope>IDENTIFICATION</scope>
    <source>
        <strain evidence="3">cv. Bd21</strain>
    </source>
</reference>
<reference evidence="2" key="2">
    <citation type="submission" date="2017-06" db="EMBL/GenBank/DDBJ databases">
        <title>WGS assembly of Brachypodium distachyon.</title>
        <authorList>
            <consortium name="The International Brachypodium Initiative"/>
            <person name="Lucas S."/>
            <person name="Harmon-Smith M."/>
            <person name="Lail K."/>
            <person name="Tice H."/>
            <person name="Grimwood J."/>
            <person name="Bruce D."/>
            <person name="Barry K."/>
            <person name="Shu S."/>
            <person name="Lindquist E."/>
            <person name="Wang M."/>
            <person name="Pitluck S."/>
            <person name="Vogel J.P."/>
            <person name="Garvin D.F."/>
            <person name="Mockler T.C."/>
            <person name="Schmutz J."/>
            <person name="Rokhsar D."/>
            <person name="Bevan M.W."/>
        </authorList>
    </citation>
    <scope>NUCLEOTIDE SEQUENCE</scope>
    <source>
        <strain evidence="2">Bd21</strain>
    </source>
</reference>
<reference evidence="2 3" key="1">
    <citation type="journal article" date="2010" name="Nature">
        <title>Genome sequencing and analysis of the model grass Brachypodium distachyon.</title>
        <authorList>
            <consortium name="International Brachypodium Initiative"/>
        </authorList>
    </citation>
    <scope>NUCLEOTIDE SEQUENCE [LARGE SCALE GENOMIC DNA]</scope>
    <source>
        <strain evidence="2 3">Bd21</strain>
    </source>
</reference>
<dbReference type="PANTHER" id="PTHR33110">
    <property type="entry name" value="F-BOX/KELCH-REPEAT PROTEIN-RELATED"/>
    <property type="match status" value="1"/>
</dbReference>
<keyword evidence="4" id="KW-1185">Reference proteome</keyword>